<protein>
    <submittedName>
        <fullName evidence="1">Helix-turn-helix domain-containing protein</fullName>
    </submittedName>
</protein>
<gene>
    <name evidence="1" type="ORF">RS890_04755</name>
</gene>
<dbReference type="CDD" id="cd00093">
    <property type="entry name" value="HTH_XRE"/>
    <property type="match status" value="1"/>
</dbReference>
<dbReference type="AlphaFoldDB" id="A0AB35S9X8"/>
<name>A0AB35S9X8_BIFLN</name>
<dbReference type="GO" id="GO:0003677">
    <property type="term" value="F:DNA binding"/>
    <property type="evidence" value="ECO:0007669"/>
    <property type="project" value="InterPro"/>
</dbReference>
<comment type="caution">
    <text evidence="1">The sequence shown here is derived from an EMBL/GenBank/DDBJ whole genome shotgun (WGS) entry which is preliminary data.</text>
</comment>
<evidence type="ECO:0000313" key="1">
    <source>
        <dbReference type="EMBL" id="MDW3126418.1"/>
    </source>
</evidence>
<dbReference type="EMBL" id="JAWLRA010000012">
    <property type="protein sequence ID" value="MDW3126418.1"/>
    <property type="molecule type" value="Genomic_DNA"/>
</dbReference>
<sequence>MTKQTTVKGTAAMKEWLKNQGISYRELASSMGQSASSVCKKVNGETQWQQYDLLFLHDRYGLSSDFVLGITVTPYSEEVTV</sequence>
<proteinExistence type="predicted"/>
<dbReference type="InterPro" id="IPR001387">
    <property type="entry name" value="Cro/C1-type_HTH"/>
</dbReference>
<dbReference type="InterPro" id="IPR010982">
    <property type="entry name" value="Lambda_DNA-bd_dom_sf"/>
</dbReference>
<dbReference type="SUPFAM" id="SSF47413">
    <property type="entry name" value="lambda repressor-like DNA-binding domains"/>
    <property type="match status" value="1"/>
</dbReference>
<evidence type="ECO:0000313" key="2">
    <source>
        <dbReference type="Proteomes" id="UP001277803"/>
    </source>
</evidence>
<dbReference type="Proteomes" id="UP001277803">
    <property type="component" value="Unassembled WGS sequence"/>
</dbReference>
<dbReference type="RefSeq" id="WP_101027751.1">
    <property type="nucleotide sequence ID" value="NZ_CACRSV010000020.1"/>
</dbReference>
<reference evidence="1" key="1">
    <citation type="submission" date="2023-10" db="EMBL/GenBank/DDBJ databases">
        <title>Rapid discrimination of Bifidobacterium longum Subspecies based on MALDI-TOF MS and Machine Learning.</title>
        <authorList>
            <person name="Chen J."/>
        </authorList>
    </citation>
    <scope>NUCLEOTIDE SEQUENCE</scope>
    <source>
        <strain evidence="1">YGMCC0039</strain>
    </source>
</reference>
<accession>A0AB35S9X8</accession>
<organism evidence="1 2">
    <name type="scientific">Bifidobacterium longum</name>
    <dbReference type="NCBI Taxonomy" id="216816"/>
    <lineage>
        <taxon>Bacteria</taxon>
        <taxon>Bacillati</taxon>
        <taxon>Actinomycetota</taxon>
        <taxon>Actinomycetes</taxon>
        <taxon>Bifidobacteriales</taxon>
        <taxon>Bifidobacteriaceae</taxon>
        <taxon>Bifidobacterium</taxon>
    </lineage>
</organism>